<reference evidence="3 4" key="1">
    <citation type="submission" date="2016-05" db="EMBL/GenBank/DDBJ databases">
        <title>Complete genome sequence of Rathayibacter tritici NCPPB 1953.</title>
        <authorList>
            <person name="Park J."/>
            <person name="Lee H.-H."/>
            <person name="Lee S.-W."/>
            <person name="Seo Y.-S."/>
        </authorList>
    </citation>
    <scope>NUCLEOTIDE SEQUENCE [LARGE SCALE GENOMIC DNA]</scope>
    <source>
        <strain evidence="3 4">NCPPB 1953</strain>
    </source>
</reference>
<dbReference type="GO" id="GO:0005829">
    <property type="term" value="C:cytosol"/>
    <property type="evidence" value="ECO:0007669"/>
    <property type="project" value="TreeGrafter"/>
</dbReference>
<dbReference type="InterPro" id="IPR002201">
    <property type="entry name" value="Glyco_trans_9"/>
</dbReference>
<name>A0A160KRZ1_9MICO</name>
<dbReference type="Proteomes" id="UP000077071">
    <property type="component" value="Chromosome"/>
</dbReference>
<protein>
    <submittedName>
        <fullName evidence="3">Glycosyl transferase</fullName>
    </submittedName>
</protein>
<gene>
    <name evidence="3" type="ORF">A6122_0946</name>
</gene>
<dbReference type="Pfam" id="PF01075">
    <property type="entry name" value="Glyco_transf_9"/>
    <property type="match status" value="1"/>
</dbReference>
<keyword evidence="4" id="KW-1185">Reference proteome</keyword>
<proteinExistence type="predicted"/>
<evidence type="ECO:0000313" key="4">
    <source>
        <dbReference type="Proteomes" id="UP000077071"/>
    </source>
</evidence>
<dbReference type="KEGG" id="rtn:A6122_0946"/>
<dbReference type="PATRIC" id="fig|33888.3.peg.1046"/>
<keyword evidence="2 3" id="KW-0808">Transferase</keyword>
<dbReference type="CDD" id="cd03789">
    <property type="entry name" value="GT9_LPS_heptosyltransferase"/>
    <property type="match status" value="1"/>
</dbReference>
<dbReference type="Gene3D" id="3.40.50.2000">
    <property type="entry name" value="Glycogen Phosphorylase B"/>
    <property type="match status" value="2"/>
</dbReference>
<dbReference type="PANTHER" id="PTHR30160:SF1">
    <property type="entry name" value="LIPOPOLYSACCHARIDE 1,2-N-ACETYLGLUCOSAMINETRANSFERASE-RELATED"/>
    <property type="match status" value="1"/>
</dbReference>
<accession>A0A160KRZ1</accession>
<dbReference type="InterPro" id="IPR051199">
    <property type="entry name" value="LPS_LOS_Heptosyltrfase"/>
</dbReference>
<evidence type="ECO:0000313" key="3">
    <source>
        <dbReference type="EMBL" id="AND16099.1"/>
    </source>
</evidence>
<dbReference type="GO" id="GO:0008713">
    <property type="term" value="F:ADP-heptose-lipopolysaccharide heptosyltransferase activity"/>
    <property type="evidence" value="ECO:0007669"/>
    <property type="project" value="TreeGrafter"/>
</dbReference>
<dbReference type="PANTHER" id="PTHR30160">
    <property type="entry name" value="TETRAACYLDISACCHARIDE 4'-KINASE-RELATED"/>
    <property type="match status" value="1"/>
</dbReference>
<evidence type="ECO:0000256" key="1">
    <source>
        <dbReference type="ARBA" id="ARBA00022676"/>
    </source>
</evidence>
<keyword evidence="1" id="KW-0328">Glycosyltransferase</keyword>
<dbReference type="GO" id="GO:0009244">
    <property type="term" value="P:lipopolysaccharide core region biosynthetic process"/>
    <property type="evidence" value="ECO:0007669"/>
    <property type="project" value="TreeGrafter"/>
</dbReference>
<dbReference type="EMBL" id="CP015515">
    <property type="protein sequence ID" value="AND16099.1"/>
    <property type="molecule type" value="Genomic_DNA"/>
</dbReference>
<dbReference type="RefSeq" id="WP_068252248.1">
    <property type="nucleotide sequence ID" value="NZ_CP015515.1"/>
</dbReference>
<dbReference type="STRING" id="33888.A6122_0946"/>
<dbReference type="SUPFAM" id="SSF53756">
    <property type="entry name" value="UDP-Glycosyltransferase/glycogen phosphorylase"/>
    <property type="match status" value="1"/>
</dbReference>
<evidence type="ECO:0000256" key="2">
    <source>
        <dbReference type="ARBA" id="ARBA00022679"/>
    </source>
</evidence>
<dbReference type="AlphaFoldDB" id="A0A160KRZ1"/>
<organism evidence="3 4">
    <name type="scientific">Rathayibacter tritici</name>
    <dbReference type="NCBI Taxonomy" id="33888"/>
    <lineage>
        <taxon>Bacteria</taxon>
        <taxon>Bacillati</taxon>
        <taxon>Actinomycetota</taxon>
        <taxon>Actinomycetes</taxon>
        <taxon>Micrococcales</taxon>
        <taxon>Microbacteriaceae</taxon>
        <taxon>Rathayibacter</taxon>
    </lineage>
</organism>
<sequence length="347" mass="35010">MRRRVLVARLDSAGDVLLCGPAVRAIAADAEVLLLSGPQGAPAAALLPGPSSVRTWWCPWIGDSSRPVDAVLVDELRAIVEEFAPAEAVILTSFHQSPLPLALLLRLAGVTRITGASVDFAGALLDVRLVPGETLEEDQPEPERALAIAAAAGFAVPAGDDGRLRVRREGTLPGALDGIGPYVVVHPGAAVPARAWPAANAARAVELLADAGLAVVVTGGPGERALTAEVAGTRGIDLGGATDFAGAAEVLASADVVISGNTGPAHLAAAVGTPVVSLFSPVVPAVRWAPYGVPVALLGDQEAPCAGSRARICPVPGHPCLAGVSAEEAVAAALRLRTTTSPREAIA</sequence>